<dbReference type="STRING" id="1453999.AW06_001026"/>
<dbReference type="EMBL" id="CP058708">
    <property type="protein sequence ID" value="QLH51865.1"/>
    <property type="molecule type" value="Genomic_DNA"/>
</dbReference>
<reference evidence="1 3" key="1">
    <citation type="submission" date="2014-02" db="EMBL/GenBank/DDBJ databases">
        <title>Expanding our view of genomic diversity in Candidatus Accumulibacter clades.</title>
        <authorList>
            <person name="Skennerton C.T."/>
            <person name="Barr J.J."/>
            <person name="Slater F.R."/>
            <person name="Bond P.L."/>
            <person name="Tyson G.W."/>
        </authorList>
    </citation>
    <scope>NUCLEOTIDE SEQUENCE [LARGE SCALE GENOMIC DNA]</scope>
    <source>
        <strain evidence="3">SK-02</strain>
    </source>
</reference>
<evidence type="ECO:0000313" key="2">
    <source>
        <dbReference type="EMBL" id="QLH51865.1"/>
    </source>
</evidence>
<accession>A0A080MKB0</accession>
<dbReference type="KEGG" id="acog:HWD57_20260"/>
<protein>
    <submittedName>
        <fullName evidence="1">Uncharacterized protein</fullName>
    </submittedName>
</protein>
<gene>
    <name evidence="1" type="ORF">AW06_001026</name>
    <name evidence="2" type="ORF">HWD57_20260</name>
</gene>
<evidence type="ECO:0000313" key="4">
    <source>
        <dbReference type="Proteomes" id="UP000509684"/>
    </source>
</evidence>
<dbReference type="EMBL" id="JDST02000017">
    <property type="protein sequence ID" value="KFB77784.1"/>
    <property type="molecule type" value="Genomic_DNA"/>
</dbReference>
<accession>A0A7D5SPE8</accession>
<dbReference type="RefSeq" id="WP_034945986.1">
    <property type="nucleotide sequence ID" value="NZ_JDST02000017.1"/>
</dbReference>
<evidence type="ECO:0000313" key="3">
    <source>
        <dbReference type="Proteomes" id="UP000021315"/>
    </source>
</evidence>
<dbReference type="AlphaFoldDB" id="A0A080MKB0"/>
<reference evidence="2 4" key="2">
    <citation type="journal article" date="2019" name="Microbiome">
        <title>Annotated bacterial chromosomes from frame-shift-corrected long-read metagenomic data.</title>
        <authorList>
            <person name="Arumugam K."/>
            <person name="Bagci C."/>
            <person name="Bessarab I."/>
            <person name="Beier S."/>
            <person name="Buchfink B."/>
            <person name="Gorska A."/>
            <person name="Qiu G."/>
            <person name="Huson D.H."/>
            <person name="Williams R.B.H."/>
        </authorList>
    </citation>
    <scope>NUCLEOTIDE SEQUENCE [LARGE SCALE GENOMIC DNA]</scope>
    <source>
        <strain evidence="2">SSA1</strain>
    </source>
</reference>
<evidence type="ECO:0000313" key="1">
    <source>
        <dbReference type="EMBL" id="KFB77784.1"/>
    </source>
</evidence>
<dbReference type="Proteomes" id="UP000509684">
    <property type="component" value="Chromosome"/>
</dbReference>
<proteinExistence type="predicted"/>
<keyword evidence="3" id="KW-1185">Reference proteome</keyword>
<organism evidence="1 3">
    <name type="scientific">Candidatus Accumulibacter cognatus</name>
    <dbReference type="NCBI Taxonomy" id="2954383"/>
    <lineage>
        <taxon>Bacteria</taxon>
        <taxon>Pseudomonadati</taxon>
        <taxon>Pseudomonadota</taxon>
        <taxon>Betaproteobacteria</taxon>
        <taxon>Candidatus Accumulibacter</taxon>
    </lineage>
</organism>
<dbReference type="Proteomes" id="UP000021315">
    <property type="component" value="Unassembled WGS sequence"/>
</dbReference>
<sequence>MNAPATRRRYRRRADQAVAAVQLNLETPGLHYHKWGNEQFAKPGDWLVDNGGDVYTIDAGTFARTYRRVGCGAYVKSTPVWAEQAAAAGSVATQEGHTAYEAGDWLVSNREDGGDAYAISAGKFARLYEPDE</sequence>
<name>A0A080MKB0_9PROT</name>
<reference evidence="2" key="3">
    <citation type="submission" date="2020-06" db="EMBL/GenBank/DDBJ databases">
        <authorList>
            <person name="Arumugam K."/>
            <person name="Besarab I."/>
            <person name="Haryono M."/>
            <person name="Bagci C."/>
            <person name="Beier S."/>
            <person name="Buchfink B."/>
            <person name="Gorska A."/>
            <person name="Qiu G."/>
            <person name="Huson D.H."/>
            <person name="Williams R.B."/>
        </authorList>
    </citation>
    <scope>NUCLEOTIDE SEQUENCE</scope>
    <source>
        <strain evidence="2">SSA1</strain>
    </source>
</reference>